<dbReference type="EMBL" id="BTGU01005965">
    <property type="protein sequence ID" value="GMN32909.1"/>
    <property type="molecule type" value="Genomic_DNA"/>
</dbReference>
<evidence type="ECO:0000313" key="2">
    <source>
        <dbReference type="EMBL" id="GMN32796.1"/>
    </source>
</evidence>
<feature type="compositionally biased region" description="Pro residues" evidence="1">
    <location>
        <begin position="1"/>
        <end position="10"/>
    </location>
</feature>
<organism evidence="5 6">
    <name type="scientific">Ficus carica</name>
    <name type="common">Common fig</name>
    <dbReference type="NCBI Taxonomy" id="3494"/>
    <lineage>
        <taxon>Eukaryota</taxon>
        <taxon>Viridiplantae</taxon>
        <taxon>Streptophyta</taxon>
        <taxon>Embryophyta</taxon>
        <taxon>Tracheophyta</taxon>
        <taxon>Spermatophyta</taxon>
        <taxon>Magnoliopsida</taxon>
        <taxon>eudicotyledons</taxon>
        <taxon>Gunneridae</taxon>
        <taxon>Pentapetalae</taxon>
        <taxon>rosids</taxon>
        <taxon>fabids</taxon>
        <taxon>Rosales</taxon>
        <taxon>Moraceae</taxon>
        <taxon>Ficeae</taxon>
        <taxon>Ficus</taxon>
    </lineage>
</organism>
<dbReference type="AlphaFoldDB" id="A0AA87Z9N2"/>
<keyword evidence="6" id="KW-1185">Reference proteome</keyword>
<dbReference type="EMBL" id="BTGU01005959">
    <property type="protein sequence ID" value="GMN32830.1"/>
    <property type="molecule type" value="Genomic_DNA"/>
</dbReference>
<protein>
    <submittedName>
        <fullName evidence="5">Uncharacterized protein</fullName>
    </submittedName>
</protein>
<evidence type="ECO:0000313" key="3">
    <source>
        <dbReference type="EMBL" id="GMN32830.1"/>
    </source>
</evidence>
<dbReference type="Proteomes" id="UP001187192">
    <property type="component" value="Unassembled WGS sequence"/>
</dbReference>
<evidence type="ECO:0000313" key="6">
    <source>
        <dbReference type="Proteomes" id="UP001187192"/>
    </source>
</evidence>
<dbReference type="EMBL" id="BTGU01005958">
    <property type="protein sequence ID" value="GMN32796.1"/>
    <property type="molecule type" value="Genomic_DNA"/>
</dbReference>
<feature type="region of interest" description="Disordered" evidence="1">
    <location>
        <begin position="1"/>
        <end position="23"/>
    </location>
</feature>
<reference evidence="5" key="1">
    <citation type="submission" date="2023-07" db="EMBL/GenBank/DDBJ databases">
        <title>draft genome sequence of fig (Ficus carica).</title>
        <authorList>
            <person name="Takahashi T."/>
            <person name="Nishimura K."/>
        </authorList>
    </citation>
    <scope>NUCLEOTIDE SEQUENCE</scope>
</reference>
<evidence type="ECO:0000313" key="5">
    <source>
        <dbReference type="EMBL" id="GMN32909.1"/>
    </source>
</evidence>
<sequence length="85" mass="9377">MLPNFDPQPPSRALTPNRTEPPDHQVEILVGDMRTPGPGRCVTGRSGPGPIVDYRFRHPGHGDGLWPPVARHLRCRREAKPTVPG</sequence>
<name>A0AA87Z9N2_FICCA</name>
<dbReference type="EMBL" id="BTGU01005964">
    <property type="protein sequence ID" value="GMN32890.1"/>
    <property type="molecule type" value="Genomic_DNA"/>
</dbReference>
<gene>
    <name evidence="2" type="ORF">TIFTF001_048205</name>
    <name evidence="3" type="ORF">TIFTF001_048207</name>
    <name evidence="4" type="ORF">TIFTF001_048219</name>
    <name evidence="5" type="ORF">TIFTF001_048229</name>
</gene>
<proteinExistence type="predicted"/>
<evidence type="ECO:0000313" key="4">
    <source>
        <dbReference type="EMBL" id="GMN32890.1"/>
    </source>
</evidence>
<accession>A0AA87Z9N2</accession>
<evidence type="ECO:0000256" key="1">
    <source>
        <dbReference type="SAM" id="MobiDB-lite"/>
    </source>
</evidence>
<comment type="caution">
    <text evidence="5">The sequence shown here is derived from an EMBL/GenBank/DDBJ whole genome shotgun (WGS) entry which is preliminary data.</text>
</comment>